<keyword evidence="3" id="KW-1185">Reference proteome</keyword>
<organism evidence="2 3">
    <name type="scientific">Streptomyces daqingensis</name>
    <dbReference type="NCBI Taxonomy" id="1472640"/>
    <lineage>
        <taxon>Bacteria</taxon>
        <taxon>Bacillati</taxon>
        <taxon>Actinomycetota</taxon>
        <taxon>Actinomycetes</taxon>
        <taxon>Kitasatosporales</taxon>
        <taxon>Streptomycetaceae</taxon>
        <taxon>Streptomyces</taxon>
    </lineage>
</organism>
<gene>
    <name evidence="2" type="ORF">GCM10012287_29830</name>
</gene>
<dbReference type="Proteomes" id="UP000631535">
    <property type="component" value="Unassembled WGS sequence"/>
</dbReference>
<comment type="caution">
    <text evidence="2">The sequence shown here is derived from an EMBL/GenBank/DDBJ whole genome shotgun (WGS) entry which is preliminary data.</text>
</comment>
<reference evidence="3" key="1">
    <citation type="journal article" date="2019" name="Int. J. Syst. Evol. Microbiol.">
        <title>The Global Catalogue of Microorganisms (GCM) 10K type strain sequencing project: providing services to taxonomists for standard genome sequencing and annotation.</title>
        <authorList>
            <consortium name="The Broad Institute Genomics Platform"/>
            <consortium name="The Broad Institute Genome Sequencing Center for Infectious Disease"/>
            <person name="Wu L."/>
            <person name="Ma J."/>
        </authorList>
    </citation>
    <scope>NUCLEOTIDE SEQUENCE [LARGE SCALE GENOMIC DNA]</scope>
    <source>
        <strain evidence="3">CGMCC 4.7178</strain>
    </source>
</reference>
<keyword evidence="1" id="KW-0472">Membrane</keyword>
<proteinExistence type="predicted"/>
<dbReference type="InterPro" id="IPR039708">
    <property type="entry name" value="MT1774/Rv1733c-like"/>
</dbReference>
<sequence length="188" mass="20497">MKTRKWLWRWRKNPLKRRSDRVEAWVGLAAVAAMAVSAPVAGASASDALGDNLRESSHLTRTKAVLLEDAPTTDSFATVTGDPRVPAKVRWESADGHSRTARAPVEAGTPARENVTVWLDSRGVPRQPPPGTTEIRGESAAAGSAAAVATCFVIAGGCWLSRRRIDATRDKEWEREWAAVGPWWSRSE</sequence>
<dbReference type="PANTHER" id="PTHR42305">
    <property type="entry name" value="MEMBRANE PROTEIN RV1733C-RELATED"/>
    <property type="match status" value="1"/>
</dbReference>
<protein>
    <recommendedName>
        <fullName evidence="4">Membrane protein SCJ1.26</fullName>
    </recommendedName>
</protein>
<evidence type="ECO:0000256" key="1">
    <source>
        <dbReference type="SAM" id="Phobius"/>
    </source>
</evidence>
<keyword evidence="1" id="KW-0812">Transmembrane</keyword>
<evidence type="ECO:0000313" key="3">
    <source>
        <dbReference type="Proteomes" id="UP000631535"/>
    </source>
</evidence>
<keyword evidence="1" id="KW-1133">Transmembrane helix</keyword>
<dbReference type="PANTHER" id="PTHR42305:SF1">
    <property type="entry name" value="MEMBRANE PROTEIN RV1733C-RELATED"/>
    <property type="match status" value="1"/>
</dbReference>
<accession>A0ABQ2MHV7</accession>
<evidence type="ECO:0008006" key="4">
    <source>
        <dbReference type="Google" id="ProtNLM"/>
    </source>
</evidence>
<dbReference type="RefSeq" id="WP_189037622.1">
    <property type="nucleotide sequence ID" value="NZ_BMMP01000009.1"/>
</dbReference>
<feature type="transmembrane region" description="Helical" evidence="1">
    <location>
        <begin position="140"/>
        <end position="161"/>
    </location>
</feature>
<dbReference type="EMBL" id="BMMP01000009">
    <property type="protein sequence ID" value="GGO50340.1"/>
    <property type="molecule type" value="Genomic_DNA"/>
</dbReference>
<name>A0ABQ2MHV7_9ACTN</name>
<evidence type="ECO:0000313" key="2">
    <source>
        <dbReference type="EMBL" id="GGO50340.1"/>
    </source>
</evidence>